<organism evidence="3 4">
    <name type="scientific">Kockovaella imperatae</name>
    <dbReference type="NCBI Taxonomy" id="4999"/>
    <lineage>
        <taxon>Eukaryota</taxon>
        <taxon>Fungi</taxon>
        <taxon>Dikarya</taxon>
        <taxon>Basidiomycota</taxon>
        <taxon>Agaricomycotina</taxon>
        <taxon>Tremellomycetes</taxon>
        <taxon>Tremellales</taxon>
        <taxon>Cuniculitremaceae</taxon>
        <taxon>Kockovaella</taxon>
    </lineage>
</organism>
<feature type="compositionally biased region" description="Low complexity" evidence="1">
    <location>
        <begin position="105"/>
        <end position="154"/>
    </location>
</feature>
<feature type="region of interest" description="Disordered" evidence="1">
    <location>
        <begin position="1"/>
        <end position="190"/>
    </location>
</feature>
<gene>
    <name evidence="3" type="ORF">BD324DRAFT_649896</name>
</gene>
<dbReference type="OrthoDB" id="243127at2759"/>
<dbReference type="InterPro" id="IPR047767">
    <property type="entry name" value="PSP1-like"/>
</dbReference>
<feature type="region of interest" description="Disordered" evidence="1">
    <location>
        <begin position="276"/>
        <end position="297"/>
    </location>
</feature>
<dbReference type="GO" id="GO:0005737">
    <property type="term" value="C:cytoplasm"/>
    <property type="evidence" value="ECO:0007669"/>
    <property type="project" value="TreeGrafter"/>
</dbReference>
<feature type="compositionally biased region" description="Basic and acidic residues" evidence="1">
    <location>
        <begin position="405"/>
        <end position="430"/>
    </location>
</feature>
<feature type="compositionally biased region" description="Polar residues" evidence="1">
    <location>
        <begin position="564"/>
        <end position="580"/>
    </location>
</feature>
<keyword evidence="4" id="KW-1185">Reference proteome</keyword>
<proteinExistence type="predicted"/>
<dbReference type="InterPro" id="IPR007557">
    <property type="entry name" value="PSP1_C"/>
</dbReference>
<reference evidence="3 4" key="1">
    <citation type="submission" date="2017-03" db="EMBL/GenBank/DDBJ databases">
        <title>Widespread Adenine N6-methylation of Active Genes in Fungi.</title>
        <authorList>
            <consortium name="DOE Joint Genome Institute"/>
            <person name="Mondo S.J."/>
            <person name="Dannebaum R.O."/>
            <person name="Kuo R.C."/>
            <person name="Louie K.B."/>
            <person name="Bewick A.J."/>
            <person name="Labutti K."/>
            <person name="Haridas S."/>
            <person name="Kuo A."/>
            <person name="Salamov A."/>
            <person name="Ahrendt S.R."/>
            <person name="Lau R."/>
            <person name="Bowen B.P."/>
            <person name="Lipzen A."/>
            <person name="Sullivan W."/>
            <person name="Andreopoulos W.B."/>
            <person name="Clum A."/>
            <person name="Lindquist E."/>
            <person name="Daum C."/>
            <person name="Northen T.R."/>
            <person name="Ramamoorthy G."/>
            <person name="Schmitz R.J."/>
            <person name="Gryganskyi A."/>
            <person name="Culley D."/>
            <person name="Magnuson J."/>
            <person name="James T.Y."/>
            <person name="O'Malley M.A."/>
            <person name="Stajich J.E."/>
            <person name="Spatafora J.W."/>
            <person name="Visel A."/>
            <person name="Grigoriev I.V."/>
        </authorList>
    </citation>
    <scope>NUCLEOTIDE SEQUENCE [LARGE SCALE GENOMIC DNA]</scope>
    <source>
        <strain evidence="3 4">NRRL Y-17943</strain>
    </source>
</reference>
<evidence type="ECO:0000256" key="1">
    <source>
        <dbReference type="SAM" id="MobiDB-lite"/>
    </source>
</evidence>
<name>A0A1Y1UKN6_9TREE</name>
<evidence type="ECO:0000259" key="2">
    <source>
        <dbReference type="PROSITE" id="PS51411"/>
    </source>
</evidence>
<dbReference type="RefSeq" id="XP_021872454.1">
    <property type="nucleotide sequence ID" value="XM_022018059.1"/>
</dbReference>
<dbReference type="PROSITE" id="PS51411">
    <property type="entry name" value="PSP1_C"/>
    <property type="match status" value="1"/>
</dbReference>
<dbReference type="PANTHER" id="PTHR43830">
    <property type="entry name" value="PROTEIN PSP1"/>
    <property type="match status" value="1"/>
</dbReference>
<feature type="compositionally biased region" description="Basic and acidic residues" evidence="1">
    <location>
        <begin position="350"/>
        <end position="362"/>
    </location>
</feature>
<dbReference type="GeneID" id="33559868"/>
<dbReference type="Proteomes" id="UP000193218">
    <property type="component" value="Unassembled WGS sequence"/>
</dbReference>
<sequence>MATPIPSHTSSKIRATSQPAGERIPARPGSGNSIETGRGSPGGIYGVIGGSRTPMKAGGNGNGTHLGNGTATRANSFSAAEMRLPKNASLSRTLSSHQEEHFARSRSASPFPTFSPASSPSASSPAINASAAKPHAPERSASPPRPFSRSRSQSLAIGVAGMSGLDNRGGAFAREYDPSPWKAEPVEESNMSPFTRGMPYLGGLPGGAELSKFRAAHGGPTRGFSLGAWGTSAPEYPSANPKAAGATGHAALAAGTNSRQQAYSTIIGGFESVNPPQAGAKSGTSSRRHSVSIVGGPQGRRDIFADLGMTSPTRGLGPLGFSDEELLPERLGNALSLEIDEHRKRGVEIEVGKEGARGRDIPRPSPATATAHFDPLGEDSRIRNFPQTIGGLDHFASSPRGRSSGVEDKQGERAASRDSKDSSSRSRYHLETPSSVRPIGTAPTGNLRGINISSSPPQRGRDIEVRRNDILGPIGSPPGPTGPLDPRMYQQHVYGGRQMGDVNAYSGPLPPSMGPNSPLNQTFPRPNSFGYGQRPPLPPMGAGGFGPGMGPMMAPNGPPGTYGMSPQQPYSPNAPTNYSYFSGPPAPSSPTQPHSPSFSQLTLSDLGKGTPLNSLPPNTPLYIVAFKADRRDVYYCPDPTLLISNGDRVIVEADRGSDLGAVIYDQLTPMDVREWQEKQATAALLSGANQHQPPGMAAMAGATQGSNAPRAGGSGELAGADLATLLAGVGAQVDPSVGLGAQGRGPLAKEIMPKRIFTKSAQGPEEQARMMEKMKDEYEAMMICREKVAQRGLPMQIVDAEYQWDRRKLTFYFKADKRIDFRDLTKENFRVFKSRIWMSMVPKDDPRGQ</sequence>
<dbReference type="AlphaFoldDB" id="A0A1Y1UKN6"/>
<feature type="region of interest" description="Disordered" evidence="1">
    <location>
        <begin position="350"/>
        <end position="461"/>
    </location>
</feature>
<dbReference type="InParanoid" id="A0A1Y1UKN6"/>
<feature type="compositionally biased region" description="Polar residues" evidence="1">
    <location>
        <begin position="1"/>
        <end position="19"/>
    </location>
</feature>
<feature type="region of interest" description="Disordered" evidence="1">
    <location>
        <begin position="554"/>
        <end position="614"/>
    </location>
</feature>
<feature type="domain" description="PSP1 C-terminal" evidence="2">
    <location>
        <begin position="755"/>
        <end position="841"/>
    </location>
</feature>
<comment type="caution">
    <text evidence="3">The sequence shown here is derived from an EMBL/GenBank/DDBJ whole genome shotgun (WGS) entry which is preliminary data.</text>
</comment>
<feature type="compositionally biased region" description="Polar residues" evidence="1">
    <location>
        <begin position="591"/>
        <end position="603"/>
    </location>
</feature>
<dbReference type="Pfam" id="PF04468">
    <property type="entry name" value="PSP1"/>
    <property type="match status" value="1"/>
</dbReference>
<dbReference type="EMBL" id="NBSH01000004">
    <property type="protein sequence ID" value="ORX38532.1"/>
    <property type="molecule type" value="Genomic_DNA"/>
</dbReference>
<evidence type="ECO:0000313" key="3">
    <source>
        <dbReference type="EMBL" id="ORX38532.1"/>
    </source>
</evidence>
<dbReference type="PANTHER" id="PTHR43830:SF3">
    <property type="entry name" value="PROTEIN PSP1"/>
    <property type="match status" value="1"/>
</dbReference>
<evidence type="ECO:0000313" key="4">
    <source>
        <dbReference type="Proteomes" id="UP000193218"/>
    </source>
</evidence>
<feature type="compositionally biased region" description="Gly residues" evidence="1">
    <location>
        <begin position="39"/>
        <end position="49"/>
    </location>
</feature>
<protein>
    <recommendedName>
        <fullName evidence="2">PSP1 C-terminal domain-containing protein</fullName>
    </recommendedName>
</protein>
<accession>A0A1Y1UKN6</accession>